<name>A0A1I0GTH1_9ACTN</name>
<dbReference type="OrthoDB" id="9802683at2"/>
<dbReference type="InterPro" id="IPR000601">
    <property type="entry name" value="PKD_dom"/>
</dbReference>
<dbReference type="GO" id="GO:0005975">
    <property type="term" value="P:carbohydrate metabolic process"/>
    <property type="evidence" value="ECO:0007669"/>
    <property type="project" value="UniProtKB-ARBA"/>
</dbReference>
<dbReference type="RefSeq" id="WP_091446261.1">
    <property type="nucleotide sequence ID" value="NZ_FOIE01000007.1"/>
</dbReference>
<reference evidence="5" key="1">
    <citation type="submission" date="2016-10" db="EMBL/GenBank/DDBJ databases">
        <authorList>
            <person name="Varghese N."/>
            <person name="Submissions S."/>
        </authorList>
    </citation>
    <scope>NUCLEOTIDE SEQUENCE [LARGE SCALE GENOMIC DNA]</scope>
    <source>
        <strain evidence="5">DSM 44209</strain>
    </source>
</reference>
<dbReference type="SUPFAM" id="SSF49299">
    <property type="entry name" value="PKD domain"/>
    <property type="match status" value="1"/>
</dbReference>
<dbReference type="Proteomes" id="UP000198507">
    <property type="component" value="Unassembled WGS sequence"/>
</dbReference>
<dbReference type="Gene3D" id="2.60.40.10">
    <property type="entry name" value="Immunoglobulins"/>
    <property type="match status" value="1"/>
</dbReference>
<sequence>MKRTTSLIAAGALGLGSFAVLGTVAPGIASASGCGVTPLDLAGLEGAFTGALTGVGEGATAEMRTDGLRLTMPSAEDDPRSAAYASYFMDGLEIPLADATAQSNVDLDTTLAPGQPVGNHPTYELYVDLDGPAGDDPAQAILVYWEPEAGEPADLWWSALGPLAELDSESSQEATLVEISAVYPDATVTSLGFQLLYQPGADVVVHGLTFGCNDFRFGSGAGTDPGGDPGGDTGGTPGGDTGGTPGGDPANQAPIAAVTATGTGTTFTFSAAGSADSDGAVTGFTWSFGDGSAPATGQQVVHEYAAPGTYTVTLTVTDDDGASTTASRQVVVPATDPTDPPAPTEYGTPLPDTGADVLGLAAVGGLVLAGGSAGLLLSRRRRAGSAS</sequence>
<protein>
    <submittedName>
        <fullName evidence="4">LPXTG-motif cell wall anchor domain-containing protein</fullName>
    </submittedName>
</protein>
<dbReference type="PROSITE" id="PS50093">
    <property type="entry name" value="PKD"/>
    <property type="match status" value="1"/>
</dbReference>
<dbReference type="Pfam" id="PF18911">
    <property type="entry name" value="PKD_4"/>
    <property type="match status" value="1"/>
</dbReference>
<evidence type="ECO:0000313" key="4">
    <source>
        <dbReference type="EMBL" id="SET74392.1"/>
    </source>
</evidence>
<feature type="domain" description="PKD" evidence="3">
    <location>
        <begin position="250"/>
        <end position="332"/>
    </location>
</feature>
<evidence type="ECO:0000256" key="1">
    <source>
        <dbReference type="SAM" id="MobiDB-lite"/>
    </source>
</evidence>
<evidence type="ECO:0000256" key="2">
    <source>
        <dbReference type="SAM" id="Phobius"/>
    </source>
</evidence>
<dbReference type="InterPro" id="IPR035986">
    <property type="entry name" value="PKD_dom_sf"/>
</dbReference>
<proteinExistence type="predicted"/>
<dbReference type="AlphaFoldDB" id="A0A1I0GTH1"/>
<dbReference type="NCBIfam" id="TIGR01167">
    <property type="entry name" value="LPXTG_anchor"/>
    <property type="match status" value="1"/>
</dbReference>
<dbReference type="EMBL" id="FOIE01000007">
    <property type="protein sequence ID" value="SET74392.1"/>
    <property type="molecule type" value="Genomic_DNA"/>
</dbReference>
<accession>A0A1I0GTH1</accession>
<keyword evidence="5" id="KW-1185">Reference proteome</keyword>
<keyword evidence="2" id="KW-1133">Transmembrane helix</keyword>
<keyword evidence="2" id="KW-0812">Transmembrane</keyword>
<evidence type="ECO:0000313" key="5">
    <source>
        <dbReference type="Proteomes" id="UP000198507"/>
    </source>
</evidence>
<keyword evidence="2" id="KW-0472">Membrane</keyword>
<organism evidence="4 5">
    <name type="scientific">Geodermatophilus poikilotrophus</name>
    <dbReference type="NCBI Taxonomy" id="1333667"/>
    <lineage>
        <taxon>Bacteria</taxon>
        <taxon>Bacillati</taxon>
        <taxon>Actinomycetota</taxon>
        <taxon>Actinomycetes</taxon>
        <taxon>Geodermatophilales</taxon>
        <taxon>Geodermatophilaceae</taxon>
        <taxon>Geodermatophilus</taxon>
    </lineage>
</organism>
<dbReference type="PROSITE" id="PS51257">
    <property type="entry name" value="PROKAR_LIPOPROTEIN"/>
    <property type="match status" value="1"/>
</dbReference>
<feature type="region of interest" description="Disordered" evidence="1">
    <location>
        <begin position="221"/>
        <end position="253"/>
    </location>
</feature>
<dbReference type="InterPro" id="IPR022409">
    <property type="entry name" value="PKD/Chitinase_dom"/>
</dbReference>
<dbReference type="CDD" id="cd00146">
    <property type="entry name" value="PKD"/>
    <property type="match status" value="1"/>
</dbReference>
<feature type="compositionally biased region" description="Gly residues" evidence="1">
    <location>
        <begin position="221"/>
        <end position="246"/>
    </location>
</feature>
<evidence type="ECO:0000259" key="3">
    <source>
        <dbReference type="PROSITE" id="PS50093"/>
    </source>
</evidence>
<gene>
    <name evidence="4" type="ORF">SAMN04488546_3513</name>
</gene>
<dbReference type="InterPro" id="IPR013783">
    <property type="entry name" value="Ig-like_fold"/>
</dbReference>
<feature type="transmembrane region" description="Helical" evidence="2">
    <location>
        <begin position="357"/>
        <end position="377"/>
    </location>
</feature>
<dbReference type="SMART" id="SM00089">
    <property type="entry name" value="PKD"/>
    <property type="match status" value="1"/>
</dbReference>